<comment type="similarity">
    <text evidence="1">Belongs to the enoyl-CoA hydratase/isomerase family.</text>
</comment>
<reference evidence="2" key="1">
    <citation type="submission" date="2020-07" db="EMBL/GenBank/DDBJ databases">
        <authorList>
            <person name="Pothier F. J."/>
        </authorList>
    </citation>
    <scope>NUCLEOTIDE SEQUENCE</scope>
    <source>
        <strain evidence="2">CFBP 8129</strain>
    </source>
</reference>
<sequence length="289" mass="31753">MSAVQPFVRTTIGSTLRVIEELQRDVYWIHMHANLDINPGRACFSSRLVDDITGYQVDLSQRLLHAGATSPHVVLASDSDVFNLGGDLALFCQLIREGDRARLLDYAQRCVRGVHAFHVGLGARAHSIALVQGNALGGGFEAALGCHTIIAEEGVMMGLPEVLFDLFPGMGAYSFMCQRVSPQLAQRIMLNGNLYSAEELLALGLIDRVVPRGQGVAAVEQVIRESKRTPHAWAAMQQVREMTTAVPLEEMMRITEIWVNTAMQLGEKSLRTMDRLVRAQSRRSGLDAG</sequence>
<dbReference type="RefSeq" id="WP_006451237.1">
    <property type="nucleotide sequence ID" value="NZ_CP018728.1"/>
</dbReference>
<dbReference type="GO" id="GO:0003824">
    <property type="term" value="F:catalytic activity"/>
    <property type="evidence" value="ECO:0007669"/>
    <property type="project" value="UniProtKB-ARBA"/>
</dbReference>
<dbReference type="InterPro" id="IPR001753">
    <property type="entry name" value="Enoyl-CoA_hydra/iso"/>
</dbReference>
<gene>
    <name evidence="2" type="primary">fadB</name>
    <name evidence="2" type="ORF">CFBP8129_19810</name>
</gene>
<dbReference type="GO" id="GO:0006635">
    <property type="term" value="P:fatty acid beta-oxidation"/>
    <property type="evidence" value="ECO:0007669"/>
    <property type="project" value="TreeGrafter"/>
</dbReference>
<name>A0A6V7D3Q7_9XANT</name>
<dbReference type="InterPro" id="IPR029045">
    <property type="entry name" value="ClpP/crotonase-like_dom_sf"/>
</dbReference>
<dbReference type="EMBL" id="LR828253">
    <property type="protein sequence ID" value="CAD0327442.1"/>
    <property type="molecule type" value="Genomic_DNA"/>
</dbReference>
<dbReference type="PANTHER" id="PTHR11941:SF54">
    <property type="entry name" value="ENOYL-COA HYDRATASE, MITOCHONDRIAL"/>
    <property type="match status" value="1"/>
</dbReference>
<evidence type="ECO:0000313" key="2">
    <source>
        <dbReference type="EMBL" id="CAD0327432.1"/>
    </source>
</evidence>
<dbReference type="Gene3D" id="3.90.226.10">
    <property type="entry name" value="2-enoyl-CoA Hydratase, Chain A, domain 1"/>
    <property type="match status" value="1"/>
</dbReference>
<dbReference type="Gene3D" id="6.20.390.30">
    <property type="match status" value="1"/>
</dbReference>
<evidence type="ECO:0000256" key="1">
    <source>
        <dbReference type="ARBA" id="ARBA00005254"/>
    </source>
</evidence>
<dbReference type="PANTHER" id="PTHR11941">
    <property type="entry name" value="ENOYL-COA HYDRATASE-RELATED"/>
    <property type="match status" value="1"/>
</dbReference>
<protein>
    <submittedName>
        <fullName evidence="2">Fatty acid oxidation complex subunit alpha</fullName>
    </submittedName>
</protein>
<dbReference type="AlphaFoldDB" id="A0A6V7D3Q7"/>
<accession>A0A6V7D3Q7</accession>
<dbReference type="SUPFAM" id="SSF52096">
    <property type="entry name" value="ClpP/crotonase"/>
    <property type="match status" value="1"/>
</dbReference>
<organism evidence="2">
    <name type="scientific">Xanthomonas hortorum pv. gardneri</name>
    <dbReference type="NCBI Taxonomy" id="2754056"/>
    <lineage>
        <taxon>Bacteria</taxon>
        <taxon>Pseudomonadati</taxon>
        <taxon>Pseudomonadota</taxon>
        <taxon>Gammaproteobacteria</taxon>
        <taxon>Lysobacterales</taxon>
        <taxon>Lysobacteraceae</taxon>
        <taxon>Xanthomonas</taxon>
    </lineage>
</organism>
<proteinExistence type="inferred from homology"/>
<dbReference type="CDD" id="cd06558">
    <property type="entry name" value="crotonase-like"/>
    <property type="match status" value="1"/>
</dbReference>
<dbReference type="Pfam" id="PF00378">
    <property type="entry name" value="ECH_1"/>
    <property type="match status" value="1"/>
</dbReference>
<dbReference type="NCBIfam" id="NF006452">
    <property type="entry name" value="PRK08788.1"/>
    <property type="match status" value="1"/>
</dbReference>
<dbReference type="EMBL" id="LR828253">
    <property type="protein sequence ID" value="CAD0327432.1"/>
    <property type="molecule type" value="Genomic_DNA"/>
</dbReference>